<evidence type="ECO:0000259" key="6">
    <source>
        <dbReference type="Pfam" id="PF02631"/>
    </source>
</evidence>
<name>Q2GA56_NOVAD</name>
<comment type="subcellular location">
    <subcellularLocation>
        <location evidence="1">Cytoplasm</location>
    </subcellularLocation>
</comment>
<dbReference type="EMBL" id="CP000248">
    <property type="protein sequence ID" value="ABD25267.1"/>
    <property type="molecule type" value="Genomic_DNA"/>
</dbReference>
<feature type="compositionally biased region" description="Basic and acidic residues" evidence="5">
    <location>
        <begin position="18"/>
        <end position="30"/>
    </location>
</feature>
<dbReference type="InterPro" id="IPR053924">
    <property type="entry name" value="RecX_HTH_2nd"/>
</dbReference>
<keyword evidence="4" id="KW-0963">Cytoplasm</keyword>
<evidence type="ECO:0000256" key="5">
    <source>
        <dbReference type="SAM" id="MobiDB-lite"/>
    </source>
</evidence>
<dbReference type="eggNOG" id="COG2137">
    <property type="taxonomic scope" value="Bacteria"/>
</dbReference>
<evidence type="ECO:0000256" key="2">
    <source>
        <dbReference type="ARBA" id="ARBA00009695"/>
    </source>
</evidence>
<dbReference type="HOGENOM" id="CLU_090972_0_0_5"/>
<feature type="region of interest" description="Disordered" evidence="5">
    <location>
        <begin position="17"/>
        <end position="40"/>
    </location>
</feature>
<dbReference type="GO" id="GO:0005737">
    <property type="term" value="C:cytoplasm"/>
    <property type="evidence" value="ECO:0007669"/>
    <property type="project" value="UniProtKB-SubCell"/>
</dbReference>
<accession>Q2GA56</accession>
<dbReference type="Pfam" id="PF02631">
    <property type="entry name" value="RecX_HTH2"/>
    <property type="match status" value="1"/>
</dbReference>
<protein>
    <recommendedName>
        <fullName evidence="3">Regulatory protein RecX</fullName>
    </recommendedName>
</protein>
<dbReference type="AlphaFoldDB" id="Q2GA56"/>
<dbReference type="KEGG" id="nar:Saro_0822"/>
<dbReference type="Proteomes" id="UP000009134">
    <property type="component" value="Chromosome"/>
</dbReference>
<evidence type="ECO:0000256" key="4">
    <source>
        <dbReference type="ARBA" id="ARBA00022490"/>
    </source>
</evidence>
<proteinExistence type="inferred from homology"/>
<gene>
    <name evidence="7" type="ordered locus">Saro_0822</name>
</gene>
<dbReference type="STRING" id="279238.Saro_0822"/>
<evidence type="ECO:0000313" key="8">
    <source>
        <dbReference type="Proteomes" id="UP000009134"/>
    </source>
</evidence>
<sequence length="222" mass="24377">MLPRYGRSHLAATVARMWRMDRNPPEDGRQRPRRKVPKPLDATRLEELALAYVARFATSAGKLSDYLRRKLRERGWDGEGGGEGAGEGDHAGVVAGIVGRFVALGYVDDAMFARGKAQGLLRRGYGARRIDQALGAAGIAEPLRDEARGSEAERRRSALVMARKRRFGPFGRDGEGGRLDPALREKQVAAMLRAGHPLAHAREVVNAPSEQALEEWIDEASD</sequence>
<evidence type="ECO:0000256" key="1">
    <source>
        <dbReference type="ARBA" id="ARBA00004496"/>
    </source>
</evidence>
<reference evidence="8" key="1">
    <citation type="submission" date="2006-01" db="EMBL/GenBank/DDBJ databases">
        <title>Complete sequence of Novosphingobium aromaticivorans DSM 12444.</title>
        <authorList>
            <consortium name="US DOE Joint Genome Institute"/>
            <person name="Copeland A."/>
            <person name="Lucas S."/>
            <person name="Lapidus A."/>
            <person name="Barry K."/>
            <person name="Detter J.C."/>
            <person name="Glavina T."/>
            <person name="Hammon N."/>
            <person name="Israni S."/>
            <person name="Pitluck S."/>
            <person name="Chain P."/>
            <person name="Malfatti S."/>
            <person name="Shin M."/>
            <person name="Vergez L."/>
            <person name="Schmutz J."/>
            <person name="Larimer F."/>
            <person name="Land M."/>
            <person name="Kyrpides N."/>
            <person name="Ivanova N."/>
            <person name="Fredrickson J."/>
            <person name="Balkwill D."/>
            <person name="Romine M.F."/>
            <person name="Richardson P."/>
        </authorList>
    </citation>
    <scope>NUCLEOTIDE SEQUENCE [LARGE SCALE GENOMIC DNA]</scope>
    <source>
        <strain evidence="8">ATCC 700278 / DSM 12444 / CCUG 56034 / CIP 105152 / NBRC 16084 / F199</strain>
    </source>
</reference>
<evidence type="ECO:0000256" key="3">
    <source>
        <dbReference type="ARBA" id="ARBA00018111"/>
    </source>
</evidence>
<comment type="similarity">
    <text evidence="2">Belongs to the RecX family.</text>
</comment>
<feature type="domain" description="RecX second three-helical" evidence="6">
    <location>
        <begin position="108"/>
        <end position="147"/>
    </location>
</feature>
<organism evidence="7 8">
    <name type="scientific">Novosphingobium aromaticivorans (strain ATCC 700278 / DSM 12444 / CCUG 56034 / CIP 105152 / NBRC 16084 / F199)</name>
    <dbReference type="NCBI Taxonomy" id="279238"/>
    <lineage>
        <taxon>Bacteria</taxon>
        <taxon>Pseudomonadati</taxon>
        <taxon>Pseudomonadota</taxon>
        <taxon>Alphaproteobacteria</taxon>
        <taxon>Sphingomonadales</taxon>
        <taxon>Sphingomonadaceae</taxon>
        <taxon>Novosphingobium</taxon>
    </lineage>
</organism>
<evidence type="ECO:0000313" key="7">
    <source>
        <dbReference type="EMBL" id="ABD25267.1"/>
    </source>
</evidence>
<keyword evidence="8" id="KW-1185">Reference proteome</keyword>